<dbReference type="EMBL" id="WEGK01000007">
    <property type="protein sequence ID" value="MQY20517.1"/>
    <property type="molecule type" value="Genomic_DNA"/>
</dbReference>
<accession>A0A7K0D491</accession>
<dbReference type="RefSeq" id="WP_153411282.1">
    <property type="nucleotide sequence ID" value="NZ_WEGK01000007.1"/>
</dbReference>
<comment type="caution">
    <text evidence="1">The sequence shown here is derived from an EMBL/GenBank/DDBJ whole genome shotgun (WGS) entry which is preliminary data.</text>
</comment>
<reference evidence="1 2" key="1">
    <citation type="submission" date="2019-10" db="EMBL/GenBank/DDBJ databases">
        <title>Nocardia macrotermitis sp. nov. and Nocardia aurantia sp. nov., isolated from the gut of fungus growing-termite Macrotermes natalensis.</title>
        <authorList>
            <person name="Benndorf R."/>
            <person name="Schwitalla J."/>
            <person name="Martin K."/>
            <person name="De Beer W."/>
            <person name="Kaster A.-K."/>
            <person name="Vollmers J."/>
            <person name="Poulsen M."/>
            <person name="Beemelmanns C."/>
        </authorList>
    </citation>
    <scope>NUCLEOTIDE SEQUENCE [LARGE SCALE GENOMIC DNA]</scope>
    <source>
        <strain evidence="1 2">RB20</strain>
    </source>
</reference>
<protein>
    <recommendedName>
        <fullName evidence="3">DUF4254 domain-containing protein</fullName>
    </recommendedName>
</protein>
<evidence type="ECO:0000313" key="2">
    <source>
        <dbReference type="Proteomes" id="UP000438448"/>
    </source>
</evidence>
<name>A0A7K0D491_9NOCA</name>
<dbReference type="InterPro" id="IPR025350">
    <property type="entry name" value="DUF4254"/>
</dbReference>
<organism evidence="1 2">
    <name type="scientific">Nocardia macrotermitis</name>
    <dbReference type="NCBI Taxonomy" id="2585198"/>
    <lineage>
        <taxon>Bacteria</taxon>
        <taxon>Bacillati</taxon>
        <taxon>Actinomycetota</taxon>
        <taxon>Actinomycetes</taxon>
        <taxon>Mycobacteriales</taxon>
        <taxon>Nocardiaceae</taxon>
        <taxon>Nocardia</taxon>
    </lineage>
</organism>
<keyword evidence="2" id="KW-1185">Reference proteome</keyword>
<proteinExistence type="predicted"/>
<evidence type="ECO:0008006" key="3">
    <source>
        <dbReference type="Google" id="ProtNLM"/>
    </source>
</evidence>
<gene>
    <name evidence="1" type="ORF">NRB20_36220</name>
</gene>
<dbReference type="Proteomes" id="UP000438448">
    <property type="component" value="Unassembled WGS sequence"/>
</dbReference>
<sequence>MHLESVVLIEPLPTKSELLHACRGIAYDHHPILLAAHTLTLLHERRLGAEPSETLEIDDERARRVRAVDSWTTETLPPAHGAAYVHTETLGAVVDRVARYTAVAYAALTGLRGTDLGDAWEQLAELAIGYEDLVTEVHTGRRRLPGGP</sequence>
<dbReference type="AlphaFoldDB" id="A0A7K0D491"/>
<dbReference type="Pfam" id="PF14063">
    <property type="entry name" value="DUF4254"/>
    <property type="match status" value="1"/>
</dbReference>
<dbReference type="OrthoDB" id="3352146at2"/>
<evidence type="ECO:0000313" key="1">
    <source>
        <dbReference type="EMBL" id="MQY20517.1"/>
    </source>
</evidence>